<feature type="transmembrane region" description="Helical" evidence="5">
    <location>
        <begin position="32"/>
        <end position="53"/>
    </location>
</feature>
<keyword evidence="10" id="KW-1185">Reference proteome</keyword>
<dbReference type="Proteomes" id="UP001296969">
    <property type="component" value="Unassembled WGS sequence"/>
</dbReference>
<dbReference type="Proteomes" id="UP000807542">
    <property type="component" value="Unassembled WGS sequence"/>
</dbReference>
<keyword evidence="2 5" id="KW-0812">Transmembrane</keyword>
<dbReference type="EMBL" id="JADRCQ010000001">
    <property type="protein sequence ID" value="MBK5071614.1"/>
    <property type="molecule type" value="Genomic_DNA"/>
</dbReference>
<dbReference type="RefSeq" id="WP_228396949.1">
    <property type="nucleotide sequence ID" value="NZ_JADRCP010000001.1"/>
</dbReference>
<proteinExistence type="predicted"/>
<organism evidence="8 9">
    <name type="scientific">Limnobaculum xujianqingii</name>
    <dbReference type="NCBI Taxonomy" id="2738837"/>
    <lineage>
        <taxon>Bacteria</taxon>
        <taxon>Pseudomonadati</taxon>
        <taxon>Pseudomonadota</taxon>
        <taxon>Gammaproteobacteria</taxon>
        <taxon>Enterobacterales</taxon>
        <taxon>Budviciaceae</taxon>
        <taxon>Limnobaculum</taxon>
    </lineage>
</organism>
<keyword evidence="4 5" id="KW-0472">Membrane</keyword>
<name>A0A9D7AFA6_9GAMM</name>
<dbReference type="EMBL" id="JADRCP010000001">
    <property type="protein sequence ID" value="MBK5174923.1"/>
    <property type="molecule type" value="Genomic_DNA"/>
</dbReference>
<evidence type="ECO:0000259" key="6">
    <source>
        <dbReference type="Pfam" id="PF04335"/>
    </source>
</evidence>
<accession>A0A9D7AFA6</accession>
<dbReference type="Gene3D" id="3.10.450.230">
    <property type="entry name" value="VirB8 protein"/>
    <property type="match status" value="1"/>
</dbReference>
<dbReference type="GO" id="GO:0016020">
    <property type="term" value="C:membrane"/>
    <property type="evidence" value="ECO:0007669"/>
    <property type="project" value="UniProtKB-SubCell"/>
</dbReference>
<protein>
    <submittedName>
        <fullName evidence="8">Type IV secretion system protein</fullName>
    </submittedName>
</protein>
<sequence length="224" mass="24727">MPSTTYTYIDDANIQHQQDKGLLAVKLARNRAYALIVLLLLVIISQAIALTALMPLKTVVPALATVDTATGHVVKVAVVSPEELSAQKSVVLNELHDYVVKRHTLDPADRQNLSDWVRIHSTPSVANEYDAEMAPENPANPYLLLPGGARRFVDVTAVNLLNQNTGQVQFRTRTGQPGTNIEPEFYTAIIRFEFTGTPRAIGDRWENPLGFAVTAYRADQQLSH</sequence>
<dbReference type="Pfam" id="PF04335">
    <property type="entry name" value="VirB8"/>
    <property type="match status" value="1"/>
</dbReference>
<evidence type="ECO:0000313" key="7">
    <source>
        <dbReference type="EMBL" id="MBK5071614.1"/>
    </source>
</evidence>
<gene>
    <name evidence="8" type="ORF">I2492_01115</name>
    <name evidence="7" type="ORF">I2493_01115</name>
</gene>
<evidence type="ECO:0000313" key="9">
    <source>
        <dbReference type="Proteomes" id="UP000807542"/>
    </source>
</evidence>
<keyword evidence="3 5" id="KW-1133">Transmembrane helix</keyword>
<evidence type="ECO:0000256" key="3">
    <source>
        <dbReference type="ARBA" id="ARBA00022989"/>
    </source>
</evidence>
<reference evidence="8 10" key="1">
    <citation type="submission" date="2020-11" db="EMBL/GenBank/DDBJ databases">
        <title>Insectihabitans protaetiae gen. nov. sp. nov. and Insectihabitans allomyrinae sp. nov., isolated from larvae of Protaetia brevitarsis seulensis and Allomyrina dichotoma, respectively.</title>
        <authorList>
            <person name="Lee S.D."/>
            <person name="Byeon Y.-S."/>
            <person name="Kim S.-M."/>
            <person name="Yang H.L."/>
            <person name="Kim I.S."/>
        </authorList>
    </citation>
    <scope>NUCLEOTIDE SEQUENCE</scope>
    <source>
        <strain evidence="8">CWB-B4</strain>
        <strain evidence="7 10">CWB-B43</strain>
    </source>
</reference>
<dbReference type="SUPFAM" id="SSF54427">
    <property type="entry name" value="NTF2-like"/>
    <property type="match status" value="1"/>
</dbReference>
<dbReference type="InterPro" id="IPR007430">
    <property type="entry name" value="VirB8"/>
</dbReference>
<comment type="subcellular location">
    <subcellularLocation>
        <location evidence="1">Membrane</location>
        <topology evidence="1">Single-pass membrane protein</topology>
    </subcellularLocation>
</comment>
<comment type="caution">
    <text evidence="8">The sequence shown here is derived from an EMBL/GenBank/DDBJ whole genome shotgun (WGS) entry which is preliminary data.</text>
</comment>
<dbReference type="CDD" id="cd16424">
    <property type="entry name" value="VirB8"/>
    <property type="match status" value="1"/>
</dbReference>
<evidence type="ECO:0000313" key="10">
    <source>
        <dbReference type="Proteomes" id="UP001296969"/>
    </source>
</evidence>
<evidence type="ECO:0000256" key="1">
    <source>
        <dbReference type="ARBA" id="ARBA00004167"/>
    </source>
</evidence>
<evidence type="ECO:0000313" key="8">
    <source>
        <dbReference type="EMBL" id="MBK5174923.1"/>
    </source>
</evidence>
<evidence type="ECO:0000256" key="5">
    <source>
        <dbReference type="SAM" id="Phobius"/>
    </source>
</evidence>
<dbReference type="AlphaFoldDB" id="A0A9D7AFA6"/>
<evidence type="ECO:0000256" key="4">
    <source>
        <dbReference type="ARBA" id="ARBA00023136"/>
    </source>
</evidence>
<evidence type="ECO:0000256" key="2">
    <source>
        <dbReference type="ARBA" id="ARBA00022692"/>
    </source>
</evidence>
<feature type="domain" description="Bacterial virulence protein VirB8" evidence="6">
    <location>
        <begin position="26"/>
        <end position="220"/>
    </location>
</feature>
<dbReference type="InterPro" id="IPR032710">
    <property type="entry name" value="NTF2-like_dom_sf"/>
</dbReference>